<dbReference type="InterPro" id="IPR055178">
    <property type="entry name" value="RsdA/BaiN/AoA(So)-like_dom"/>
</dbReference>
<dbReference type="SUPFAM" id="SSF160996">
    <property type="entry name" value="HI0933 insert domain-like"/>
    <property type="match status" value="1"/>
</dbReference>
<dbReference type="EMBL" id="CP032096">
    <property type="protein sequence ID" value="QBZ82103.1"/>
    <property type="molecule type" value="Genomic_DNA"/>
</dbReference>
<dbReference type="RefSeq" id="WP_135794863.1">
    <property type="nucleotide sequence ID" value="NZ_CP032096.1"/>
</dbReference>
<dbReference type="SUPFAM" id="SSF51905">
    <property type="entry name" value="FAD/NAD(P)-binding domain"/>
    <property type="match status" value="1"/>
</dbReference>
<feature type="domain" description="RsdA/BaiN/AoA(So)-like insert" evidence="5">
    <location>
        <begin position="198"/>
        <end position="349"/>
    </location>
</feature>
<dbReference type="EC" id="1.18.1.2" evidence="6"/>
<evidence type="ECO:0000256" key="3">
    <source>
        <dbReference type="ARBA" id="ARBA00022827"/>
    </source>
</evidence>
<evidence type="ECO:0000256" key="1">
    <source>
        <dbReference type="ARBA" id="ARBA00001974"/>
    </source>
</evidence>
<dbReference type="OrthoDB" id="9773233at2"/>
<dbReference type="InterPro" id="IPR023166">
    <property type="entry name" value="BaiN-like_dom_sf"/>
</dbReference>
<comment type="cofactor">
    <cofactor evidence="1">
        <name>FAD</name>
        <dbReference type="ChEBI" id="CHEBI:57692"/>
    </cofactor>
</comment>
<dbReference type="AlphaFoldDB" id="A0A4P7NWM6"/>
<keyword evidence="3" id="KW-0274">FAD</keyword>
<dbReference type="PANTHER" id="PTHR42887:SF2">
    <property type="entry name" value="OS12G0638800 PROTEIN"/>
    <property type="match status" value="1"/>
</dbReference>
<dbReference type="InterPro" id="IPR036188">
    <property type="entry name" value="FAD/NAD-bd_sf"/>
</dbReference>
<dbReference type="PRINTS" id="PR00368">
    <property type="entry name" value="FADPNR"/>
</dbReference>
<keyword evidence="2" id="KW-0285">Flavoprotein</keyword>
<reference evidence="6 7" key="1">
    <citation type="submission" date="2018-08" db="EMBL/GenBank/DDBJ databases">
        <title>Horizontal acquisition of hydrogen conversion ability and other habitat adaptations in Hydrogenovibrio crunogenus strains.</title>
        <authorList>
            <person name="Gonnella G."/>
            <person name="Adam N."/>
            <person name="Perner M."/>
        </authorList>
    </citation>
    <scope>NUCLEOTIDE SEQUENCE [LARGE SCALE GENOMIC DNA]</scope>
    <source>
        <strain evidence="6 7">SP-41</strain>
    </source>
</reference>
<feature type="domain" description="RsdA/BaiN/AoA(So)-like Rossmann fold-like" evidence="4">
    <location>
        <begin position="9"/>
        <end position="402"/>
    </location>
</feature>
<dbReference type="GO" id="GO:0004324">
    <property type="term" value="F:ferredoxin-NADP+ reductase activity"/>
    <property type="evidence" value="ECO:0007669"/>
    <property type="project" value="UniProtKB-EC"/>
</dbReference>
<dbReference type="Proteomes" id="UP000296201">
    <property type="component" value="Chromosome"/>
</dbReference>
<evidence type="ECO:0000313" key="6">
    <source>
        <dbReference type="EMBL" id="QBZ82103.1"/>
    </source>
</evidence>
<dbReference type="Gene3D" id="1.10.8.260">
    <property type="entry name" value="HI0933 insert domain-like"/>
    <property type="match status" value="1"/>
</dbReference>
<accession>A0A4P7NWM6</accession>
<dbReference type="PANTHER" id="PTHR42887">
    <property type="entry name" value="OS12G0638800 PROTEIN"/>
    <property type="match status" value="1"/>
</dbReference>
<keyword evidence="7" id="KW-1185">Reference proteome</keyword>
<dbReference type="InterPro" id="IPR004792">
    <property type="entry name" value="BaiN-like"/>
</dbReference>
<evidence type="ECO:0000259" key="5">
    <source>
        <dbReference type="Pfam" id="PF22780"/>
    </source>
</evidence>
<dbReference type="Pfam" id="PF03486">
    <property type="entry name" value="HI0933_like"/>
    <property type="match status" value="1"/>
</dbReference>
<dbReference type="NCBIfam" id="TIGR00275">
    <property type="entry name" value="aminoacetone oxidase family FAD-binding enzyme"/>
    <property type="match status" value="1"/>
</dbReference>
<gene>
    <name evidence="6" type="ORF">GHNINEIG_00127</name>
</gene>
<dbReference type="PRINTS" id="PR00411">
    <property type="entry name" value="PNDRDTASEI"/>
</dbReference>
<dbReference type="Pfam" id="PF22780">
    <property type="entry name" value="HI0933_like_1st"/>
    <property type="match status" value="1"/>
</dbReference>
<keyword evidence="6" id="KW-0560">Oxidoreductase</keyword>
<organism evidence="6 7">
    <name type="scientific">Hydrogenovibrio crunogenus</name>
    <dbReference type="NCBI Taxonomy" id="39765"/>
    <lineage>
        <taxon>Bacteria</taxon>
        <taxon>Pseudomonadati</taxon>
        <taxon>Pseudomonadota</taxon>
        <taxon>Gammaproteobacteria</taxon>
        <taxon>Thiotrichales</taxon>
        <taxon>Piscirickettsiaceae</taxon>
        <taxon>Hydrogenovibrio</taxon>
    </lineage>
</organism>
<name>A0A4P7NWM6_9GAMM</name>
<dbReference type="Gene3D" id="2.40.30.10">
    <property type="entry name" value="Translation factors"/>
    <property type="match status" value="1"/>
</dbReference>
<evidence type="ECO:0000313" key="7">
    <source>
        <dbReference type="Proteomes" id="UP000296201"/>
    </source>
</evidence>
<evidence type="ECO:0000259" key="4">
    <source>
        <dbReference type="Pfam" id="PF03486"/>
    </source>
</evidence>
<protein>
    <submittedName>
        <fullName evidence="6">Ferredoxin--NADP reductase</fullName>
        <ecNumber evidence="6">1.18.1.2</ecNumber>
    </submittedName>
</protein>
<evidence type="ECO:0000256" key="2">
    <source>
        <dbReference type="ARBA" id="ARBA00022630"/>
    </source>
</evidence>
<dbReference type="InterPro" id="IPR057661">
    <property type="entry name" value="RsdA/BaiN/AoA(So)_Rossmann"/>
</dbReference>
<sequence>MRLKTNTTDVLIIGAGASGLMCAATAGYRGRKVWVLDHAPKAAAKIRISGGGKCNFTNQVVTPNEFICQNPHFVKSALARYQPQDFIDLVDRHGLEYEERELGKLFCCHRAGDLIHILKTECDWAGVTLQLKTSVKSIAKLTPKTPDEAAFRIETNECFIECQSLVIATGALSFPKLKASNFGYQVAEQFGLRQVPVRPGLVPLTLKGKWRDFCQKLSGIALDVKISTYNEQTEKSFEEALLFTHQGISGPGVLQISNYWQPGQAIEINLLPNVDVLAELMQLKQSNASLIRWLQQFWTKKFTQAWLEMYPIATKLADLPNEEIERFAQQITHWILYPSDTAGYDKAEVTLGGVDTDEVSSKNFEVKNVPGLYFIGEVLDVTGHLGGYNFQWAWSSGFAAGQTV</sequence>
<dbReference type="Gene3D" id="3.50.50.60">
    <property type="entry name" value="FAD/NAD(P)-binding domain"/>
    <property type="match status" value="1"/>
</dbReference>
<proteinExistence type="predicted"/>